<keyword evidence="1" id="KW-1133">Transmembrane helix</keyword>
<reference evidence="3 4" key="1">
    <citation type="submission" date="2018-07" db="EMBL/GenBank/DDBJ databases">
        <title>Genetic characterization of Mycoplasma hyopneumoniae, M. hyorhinis and M. flocculare isolates through whole genome sequencing analysis: comparative analysis of sequence types and putative genes involved in virulence.</title>
        <authorList>
            <person name="Fourour S."/>
            <person name="Lucas P."/>
            <person name="Touzain F."/>
            <person name="Tocqueville V."/>
            <person name="Kempf I."/>
            <person name="Marois-Crehan C."/>
        </authorList>
    </citation>
    <scope>NUCLEOTIDE SEQUENCE [LARGE SCALE GENOMIC DNA]</scope>
    <source>
        <strain evidence="3 4">MHR389</strain>
    </source>
</reference>
<name>A0AAJ2YPA0_MESHY</name>
<dbReference type="AlphaFoldDB" id="A0AAJ2YPA0"/>
<evidence type="ECO:0000313" key="3">
    <source>
        <dbReference type="EMBL" id="MXR43360.1"/>
    </source>
</evidence>
<dbReference type="Proteomes" id="UP001193384">
    <property type="component" value="Unassembled WGS sequence"/>
</dbReference>
<dbReference type="Gene3D" id="2.40.50.140">
    <property type="entry name" value="Nucleic acid-binding proteins"/>
    <property type="match status" value="1"/>
</dbReference>
<keyword evidence="1" id="KW-0472">Membrane</keyword>
<accession>A0AAJ2YPA0</accession>
<dbReference type="GeneID" id="93248810"/>
<feature type="transmembrane region" description="Helical" evidence="1">
    <location>
        <begin position="6"/>
        <end position="28"/>
    </location>
</feature>
<dbReference type="Pfam" id="PF01957">
    <property type="entry name" value="NfeD"/>
    <property type="match status" value="1"/>
</dbReference>
<gene>
    <name evidence="3" type="ORF">DR101_00040</name>
</gene>
<dbReference type="RefSeq" id="WP_014335746.1">
    <property type="nucleotide sequence ID" value="NZ_CP016817.1"/>
</dbReference>
<dbReference type="EMBL" id="QQQW01000001">
    <property type="protein sequence ID" value="MXR43360.1"/>
    <property type="molecule type" value="Genomic_DNA"/>
</dbReference>
<feature type="domain" description="NfeD-like C-terminal" evidence="2">
    <location>
        <begin position="120"/>
        <end position="162"/>
    </location>
</feature>
<evidence type="ECO:0000259" key="2">
    <source>
        <dbReference type="Pfam" id="PF01957"/>
    </source>
</evidence>
<feature type="transmembrane region" description="Helical" evidence="1">
    <location>
        <begin position="35"/>
        <end position="52"/>
    </location>
</feature>
<sequence>MNFWSHDYSAYIVMIVVWAVVFVVFLLVEFFTTGVWSGLISVSAVIPFILAITTNGQIWSITLQIILFILLFLILYFSLFKFLKRLFNKTEYEGPILELLDLDPIPLTHSSSEKGFEETKYGQINIHGKIYRTLSDKGQGFISEGTFVKVVRIEGTTLIVQRAKMQEDTIKGE</sequence>
<evidence type="ECO:0000313" key="4">
    <source>
        <dbReference type="Proteomes" id="UP001193384"/>
    </source>
</evidence>
<feature type="transmembrane region" description="Helical" evidence="1">
    <location>
        <begin position="58"/>
        <end position="79"/>
    </location>
</feature>
<dbReference type="InterPro" id="IPR012340">
    <property type="entry name" value="NA-bd_OB-fold"/>
</dbReference>
<dbReference type="InterPro" id="IPR002810">
    <property type="entry name" value="NfeD-like_C"/>
</dbReference>
<keyword evidence="1" id="KW-0812">Transmembrane</keyword>
<proteinExistence type="predicted"/>
<comment type="caution">
    <text evidence="3">The sequence shown here is derived from an EMBL/GenBank/DDBJ whole genome shotgun (WGS) entry which is preliminary data.</text>
</comment>
<organism evidence="3 4">
    <name type="scientific">Mesomycoplasma hyorhinis</name>
    <name type="common">Mycoplasma hyorhinis</name>
    <dbReference type="NCBI Taxonomy" id="2100"/>
    <lineage>
        <taxon>Bacteria</taxon>
        <taxon>Bacillati</taxon>
        <taxon>Mycoplasmatota</taxon>
        <taxon>Mycoplasmoidales</taxon>
        <taxon>Metamycoplasmataceae</taxon>
        <taxon>Mesomycoplasma</taxon>
    </lineage>
</organism>
<protein>
    <recommendedName>
        <fullName evidence="2">NfeD-like C-terminal domain-containing protein</fullName>
    </recommendedName>
</protein>
<evidence type="ECO:0000256" key="1">
    <source>
        <dbReference type="SAM" id="Phobius"/>
    </source>
</evidence>